<protein>
    <recommendedName>
        <fullName evidence="6">C4-dicarboxylate ABC transporter substrate-binding protein</fullName>
    </recommendedName>
</protein>
<sequence>MVLAGCSGTADTGGGEPGVEPLTIKLSYVNPPSSIDGQVLDEVAEAIEERTNGEVTIEIYPSGQIGTTGDTAQQAANGEDIIAYMDAGIISQLGATDFGILGGPFLFATPEEANTFLASDVFEEMVEGVATDQGIRILAFNWLDGPRHIWAKKPVPEPADLEGLKFRTPPVDVWTTTFSLLGAVPTEIANTETYSALEQGVVDAAEGPINGTFSLGWHEVANVATLTSHFRTLIGFGTSEALWQKLTDEQRKIISEEFIAGGELAQERYAAAIDETMATMEEGGVTFVEADIEAYQKATEPFYDSYGDLLERIRGAAK</sequence>
<evidence type="ECO:0008006" key="6">
    <source>
        <dbReference type="Google" id="ProtNLM"/>
    </source>
</evidence>
<dbReference type="Gene3D" id="3.40.190.170">
    <property type="entry name" value="Bacterial extracellular solute-binding protein, family 7"/>
    <property type="match status" value="1"/>
</dbReference>
<gene>
    <name evidence="4" type="ORF">XI38_01170</name>
</gene>
<comment type="similarity">
    <text evidence="1">Belongs to the bacterial solute-binding protein 7 family.</text>
</comment>
<name>A0A0M8MRT2_9MICO</name>
<reference evidence="4" key="1">
    <citation type="submission" date="2015-04" db="EMBL/GenBank/DDBJ databases">
        <title>Complete genome sequence of Microbacterium chocolatum SIT 101, a bacterium enantioselectively hydrolyzing mesomeric diesters.</title>
        <authorList>
            <person name="Li X."/>
            <person name="Xu Y."/>
        </authorList>
    </citation>
    <scope>NUCLEOTIDE SEQUENCE [LARGE SCALE GENOMIC DNA]</scope>
    <source>
        <strain evidence="4">SIT 101</strain>
    </source>
</reference>
<dbReference type="Pfam" id="PF03480">
    <property type="entry name" value="DctP"/>
    <property type="match status" value="1"/>
</dbReference>
<dbReference type="EMBL" id="LAVO01000001">
    <property type="protein sequence ID" value="KOS12351.1"/>
    <property type="molecule type" value="Genomic_DNA"/>
</dbReference>
<dbReference type="PATRIC" id="fig|84292.3.peg.247"/>
<organism evidence="4 5">
    <name type="scientific">Microbacterium aurantiacum</name>
    <dbReference type="NCBI Taxonomy" id="162393"/>
    <lineage>
        <taxon>Bacteria</taxon>
        <taxon>Bacillati</taxon>
        <taxon>Actinomycetota</taxon>
        <taxon>Actinomycetes</taxon>
        <taxon>Micrococcales</taxon>
        <taxon>Microbacteriaceae</taxon>
        <taxon>Microbacterium</taxon>
    </lineage>
</organism>
<evidence type="ECO:0000313" key="4">
    <source>
        <dbReference type="EMBL" id="KOS12351.1"/>
    </source>
</evidence>
<dbReference type="Proteomes" id="UP000037737">
    <property type="component" value="Unassembled WGS sequence"/>
</dbReference>
<evidence type="ECO:0000256" key="1">
    <source>
        <dbReference type="ARBA" id="ARBA00009023"/>
    </source>
</evidence>
<dbReference type="GO" id="GO:0055085">
    <property type="term" value="P:transmembrane transport"/>
    <property type="evidence" value="ECO:0007669"/>
    <property type="project" value="InterPro"/>
</dbReference>
<dbReference type="NCBIfam" id="NF037995">
    <property type="entry name" value="TRAP_S1"/>
    <property type="match status" value="1"/>
</dbReference>
<dbReference type="InterPro" id="IPR038404">
    <property type="entry name" value="TRAP_DctP_sf"/>
</dbReference>
<dbReference type="PANTHER" id="PTHR33376:SF7">
    <property type="entry name" value="C4-DICARBOXYLATE-BINDING PROTEIN DCTB"/>
    <property type="match status" value="1"/>
</dbReference>
<accession>A0A0M8MRT2</accession>
<dbReference type="PANTHER" id="PTHR33376">
    <property type="match status" value="1"/>
</dbReference>
<keyword evidence="5" id="KW-1185">Reference proteome</keyword>
<keyword evidence="2" id="KW-0813">Transport</keyword>
<dbReference type="InterPro" id="IPR018389">
    <property type="entry name" value="DctP_fam"/>
</dbReference>
<keyword evidence="3" id="KW-0732">Signal</keyword>
<evidence type="ECO:0000313" key="5">
    <source>
        <dbReference type="Proteomes" id="UP000037737"/>
    </source>
</evidence>
<proteinExistence type="inferred from homology"/>
<dbReference type="AlphaFoldDB" id="A0A0M8MRT2"/>
<evidence type="ECO:0000256" key="2">
    <source>
        <dbReference type="ARBA" id="ARBA00022448"/>
    </source>
</evidence>
<evidence type="ECO:0000256" key="3">
    <source>
        <dbReference type="ARBA" id="ARBA00022729"/>
    </source>
</evidence>
<comment type="caution">
    <text evidence="4">The sequence shown here is derived from an EMBL/GenBank/DDBJ whole genome shotgun (WGS) entry which is preliminary data.</text>
</comment>